<evidence type="ECO:0000313" key="1">
    <source>
        <dbReference type="EMBL" id="SEH54476.1"/>
    </source>
</evidence>
<dbReference type="RefSeq" id="WP_092788900.1">
    <property type="nucleotide sequence ID" value="NZ_FNXF01000001.1"/>
</dbReference>
<reference evidence="2" key="1">
    <citation type="submission" date="2016-10" db="EMBL/GenBank/DDBJ databases">
        <authorList>
            <person name="Varghese N."/>
            <person name="Submissions S."/>
        </authorList>
    </citation>
    <scope>NUCLEOTIDE SEQUENCE [LARGE SCALE GENOMIC DNA]</scope>
    <source>
        <strain evidence="2">DSM 17616</strain>
    </source>
</reference>
<evidence type="ECO:0008006" key="3">
    <source>
        <dbReference type="Google" id="ProtNLM"/>
    </source>
</evidence>
<evidence type="ECO:0000313" key="2">
    <source>
        <dbReference type="Proteomes" id="UP000199371"/>
    </source>
</evidence>
<proteinExistence type="predicted"/>
<gene>
    <name evidence="1" type="ORF">SAMN05660691_00011</name>
</gene>
<dbReference type="EMBL" id="FNXF01000001">
    <property type="protein sequence ID" value="SEH54476.1"/>
    <property type="molecule type" value="Genomic_DNA"/>
</dbReference>
<dbReference type="AlphaFoldDB" id="A0A1H6J1N2"/>
<keyword evidence="2" id="KW-1185">Reference proteome</keyword>
<organism evidence="1 2">
    <name type="scientific">Rheinheimera pacifica</name>
    <dbReference type="NCBI Taxonomy" id="173990"/>
    <lineage>
        <taxon>Bacteria</taxon>
        <taxon>Pseudomonadati</taxon>
        <taxon>Pseudomonadota</taxon>
        <taxon>Gammaproteobacteria</taxon>
        <taxon>Chromatiales</taxon>
        <taxon>Chromatiaceae</taxon>
        <taxon>Rheinheimera</taxon>
    </lineage>
</organism>
<accession>A0A1H6J1N2</accession>
<name>A0A1H6J1N2_9GAMM</name>
<dbReference type="STRING" id="173990.SAMN05660691_00011"/>
<dbReference type="OrthoDB" id="6396936at2"/>
<sequence length="264" mass="30036">MAAATDYHLLVPTRSNHFNTCFYCGCIAAKHDYAPPQQYLEFYLATREASEFLKIPVCNECHELVKPCKAGTLDERHKFAKTKLAKKYAKALSIYDMWTVDELAALDFSLRHSIEAGLKLGAETTERLNFFGFDYEAGGISQQVHDSTPLQFDVFGECFDSFREALDFASKAYRIPKNALKEAFADNGNSFEQAIQAIHQQVAEKEFNQQLKQQCAAFAKQHKQAVIFVHKQVERYLSENADMTITEALQHLYDTRVKPAAARR</sequence>
<dbReference type="Proteomes" id="UP000199371">
    <property type="component" value="Unassembled WGS sequence"/>
</dbReference>
<protein>
    <recommendedName>
        <fullName evidence="3">Orphan protein</fullName>
    </recommendedName>
</protein>